<keyword evidence="3" id="KW-1185">Reference proteome</keyword>
<sequence length="63" mass="6897">MNDRSNGRARGILAAGVGKNDANAVIASKLRALYQAVETEPVPEQFIDLLRRLDEAERGQSED</sequence>
<organism evidence="2 3">
    <name type="scientific">Sinorhizobium glycinis</name>
    <dbReference type="NCBI Taxonomy" id="1472378"/>
    <lineage>
        <taxon>Bacteria</taxon>
        <taxon>Pseudomonadati</taxon>
        <taxon>Pseudomonadota</taxon>
        <taxon>Alphaproteobacteria</taxon>
        <taxon>Hyphomicrobiales</taxon>
        <taxon>Rhizobiaceae</taxon>
        <taxon>Sinorhizobium/Ensifer group</taxon>
        <taxon>Sinorhizobium</taxon>
    </lineage>
</organism>
<evidence type="ECO:0000259" key="1">
    <source>
        <dbReference type="Pfam" id="PF18557"/>
    </source>
</evidence>
<gene>
    <name evidence="2" type="ORF">AU381_03665</name>
</gene>
<name>A0A178Y2N5_9HYPH</name>
<feature type="domain" description="Anti-sigma factor NepR" evidence="1">
    <location>
        <begin position="24"/>
        <end position="57"/>
    </location>
</feature>
<evidence type="ECO:0000313" key="3">
    <source>
        <dbReference type="Proteomes" id="UP000094025"/>
    </source>
</evidence>
<protein>
    <recommendedName>
        <fullName evidence="1">Anti-sigma factor NepR domain-containing protein</fullName>
    </recommendedName>
</protein>
<evidence type="ECO:0000313" key="2">
    <source>
        <dbReference type="EMBL" id="OAP40995.1"/>
    </source>
</evidence>
<dbReference type="EMBL" id="LPUX01000053">
    <property type="protein sequence ID" value="OAP40995.1"/>
    <property type="molecule type" value="Genomic_DNA"/>
</dbReference>
<accession>A0A178Y2N5</accession>
<dbReference type="Pfam" id="PF18557">
    <property type="entry name" value="NepR"/>
    <property type="match status" value="1"/>
</dbReference>
<proteinExistence type="predicted"/>
<dbReference type="OrthoDB" id="8421187at2"/>
<dbReference type="Proteomes" id="UP000094025">
    <property type="component" value="Unassembled WGS sequence"/>
</dbReference>
<reference evidence="2 3" key="1">
    <citation type="journal article" date="2016" name="Int. J. Syst. Evol. Microbiol.">
        <title>Ensifer glycinis sp. nov., an novel rhizobial species associated with Glycine spp.</title>
        <authorList>
            <person name="Yan H."/>
            <person name="Yan J."/>
            <person name="Sui X.H."/>
            <person name="Wang E.T."/>
            <person name="Chen W.X."/>
            <person name="Zhang X.X."/>
            <person name="Chen W.F."/>
        </authorList>
    </citation>
    <scope>NUCLEOTIDE SEQUENCE [LARGE SCALE GENOMIC DNA]</scope>
    <source>
        <strain evidence="2 3">CCBAU 23380</strain>
    </source>
</reference>
<comment type="caution">
    <text evidence="2">The sequence shown here is derived from an EMBL/GenBank/DDBJ whole genome shotgun (WGS) entry which is preliminary data.</text>
</comment>
<dbReference type="STRING" id="1472378.AU381_03665"/>
<dbReference type="AlphaFoldDB" id="A0A178Y2N5"/>
<dbReference type="InterPro" id="IPR041649">
    <property type="entry name" value="NepR"/>
</dbReference>